<dbReference type="Proteomes" id="UP000031599">
    <property type="component" value="Unassembled WGS sequence"/>
</dbReference>
<dbReference type="GO" id="GO:0016757">
    <property type="term" value="F:glycosyltransferase activity"/>
    <property type="evidence" value="ECO:0007669"/>
    <property type="project" value="TreeGrafter"/>
</dbReference>
<organism evidence="1 2">
    <name type="scientific">Enhygromyxa salina</name>
    <dbReference type="NCBI Taxonomy" id="215803"/>
    <lineage>
        <taxon>Bacteria</taxon>
        <taxon>Pseudomonadati</taxon>
        <taxon>Myxococcota</taxon>
        <taxon>Polyangia</taxon>
        <taxon>Nannocystales</taxon>
        <taxon>Nannocystaceae</taxon>
        <taxon>Enhygromyxa</taxon>
    </lineage>
</organism>
<name>A0A0C1ZS33_9BACT</name>
<dbReference type="AlphaFoldDB" id="A0A0C1ZS33"/>
<dbReference type="PANTHER" id="PTHR45947:SF3">
    <property type="entry name" value="SULFOQUINOVOSYL TRANSFERASE SQD2"/>
    <property type="match status" value="1"/>
</dbReference>
<evidence type="ECO:0000313" key="2">
    <source>
        <dbReference type="Proteomes" id="UP000031599"/>
    </source>
</evidence>
<dbReference type="Pfam" id="PF13692">
    <property type="entry name" value="Glyco_trans_1_4"/>
    <property type="match status" value="1"/>
</dbReference>
<sequence>MGFGGALDGSALAWQGRGVLTILEVSNFVDPRVDDERQRAGAGRVRWVSVRPGAGTWTQARGREFLIEHVEGQRIAGLDQPVLVRPARLRALVQLHRPSVIVCGSPASMPALVQLSGLRLDPRPALIGAWQADALGGAVRRELGRVDERLAAVGGRALGWWTKQGLRSLDAVVVGSRSAALDLWGRGVDRIYVAPRGVDLERFSPDRAAPESAEALRAGGRMVICIDAPARADVELLPRLYAALCRGLARDPVVVVHAAGSEAVDRFGGLHPLVQVCGFADVELRARWLAACDVAVVLPGRDGGWGGCVEAMASGAAVVGVGDGVLELVRGGGCGRGFAVGEVGRVAEAVVDLGRWGGMVELGRKGRGWVERYEIEACGARELACYEEVLGGVRDGRGVAVGVHERMAPGVLADRAGPSNRD</sequence>
<evidence type="ECO:0000313" key="1">
    <source>
        <dbReference type="EMBL" id="KIG13883.1"/>
    </source>
</evidence>
<reference evidence="1 2" key="1">
    <citation type="submission" date="2014-12" db="EMBL/GenBank/DDBJ databases">
        <title>Genome assembly of Enhygromyxa salina DSM 15201.</title>
        <authorList>
            <person name="Sharma G."/>
            <person name="Subramanian S."/>
        </authorList>
    </citation>
    <scope>NUCLEOTIDE SEQUENCE [LARGE SCALE GENOMIC DNA]</scope>
    <source>
        <strain evidence="1 2">DSM 15201</strain>
    </source>
</reference>
<dbReference type="InterPro" id="IPR050194">
    <property type="entry name" value="Glycosyltransferase_grp1"/>
</dbReference>
<accession>A0A0C1ZS33</accession>
<protein>
    <submittedName>
        <fullName evidence="1">Uncharacterized protein</fullName>
    </submittedName>
</protein>
<dbReference type="Gene3D" id="3.40.50.2000">
    <property type="entry name" value="Glycogen Phosphorylase B"/>
    <property type="match status" value="2"/>
</dbReference>
<dbReference type="EMBL" id="JMCC02000085">
    <property type="protein sequence ID" value="KIG13883.1"/>
    <property type="molecule type" value="Genomic_DNA"/>
</dbReference>
<dbReference type="PANTHER" id="PTHR45947">
    <property type="entry name" value="SULFOQUINOVOSYL TRANSFERASE SQD2"/>
    <property type="match status" value="1"/>
</dbReference>
<comment type="caution">
    <text evidence="1">The sequence shown here is derived from an EMBL/GenBank/DDBJ whole genome shotgun (WGS) entry which is preliminary data.</text>
</comment>
<proteinExistence type="predicted"/>
<dbReference type="SUPFAM" id="SSF53756">
    <property type="entry name" value="UDP-Glycosyltransferase/glycogen phosphorylase"/>
    <property type="match status" value="1"/>
</dbReference>
<gene>
    <name evidence="1" type="ORF">DB30_07436</name>
</gene>